<dbReference type="OrthoDB" id="6437556at2759"/>
<dbReference type="AlphaFoldDB" id="A0A4Y2C3Y3"/>
<organism evidence="1 2">
    <name type="scientific">Araneus ventricosus</name>
    <name type="common">Orbweaver spider</name>
    <name type="synonym">Epeira ventricosa</name>
    <dbReference type="NCBI Taxonomy" id="182803"/>
    <lineage>
        <taxon>Eukaryota</taxon>
        <taxon>Metazoa</taxon>
        <taxon>Ecdysozoa</taxon>
        <taxon>Arthropoda</taxon>
        <taxon>Chelicerata</taxon>
        <taxon>Arachnida</taxon>
        <taxon>Araneae</taxon>
        <taxon>Araneomorphae</taxon>
        <taxon>Entelegynae</taxon>
        <taxon>Araneoidea</taxon>
        <taxon>Araneidae</taxon>
        <taxon>Araneus</taxon>
    </lineage>
</organism>
<dbReference type="Proteomes" id="UP000499080">
    <property type="component" value="Unassembled WGS sequence"/>
</dbReference>
<evidence type="ECO:0000313" key="1">
    <source>
        <dbReference type="EMBL" id="GBL99112.1"/>
    </source>
</evidence>
<gene>
    <name evidence="1" type="ORF">AVEN_64109_1</name>
</gene>
<comment type="caution">
    <text evidence="1">The sequence shown here is derived from an EMBL/GenBank/DDBJ whole genome shotgun (WGS) entry which is preliminary data.</text>
</comment>
<protein>
    <recommendedName>
        <fullName evidence="3">Reverse transcriptase zinc-binding domain-containing protein</fullName>
    </recommendedName>
</protein>
<reference evidence="1 2" key="1">
    <citation type="journal article" date="2019" name="Sci. Rep.">
        <title>Orb-weaving spider Araneus ventricosus genome elucidates the spidroin gene catalogue.</title>
        <authorList>
            <person name="Kono N."/>
            <person name="Nakamura H."/>
            <person name="Ohtoshi R."/>
            <person name="Moran D.A.P."/>
            <person name="Shinohara A."/>
            <person name="Yoshida Y."/>
            <person name="Fujiwara M."/>
            <person name="Mori M."/>
            <person name="Tomita M."/>
            <person name="Arakawa K."/>
        </authorList>
    </citation>
    <scope>NUCLEOTIDE SEQUENCE [LARGE SCALE GENOMIC DNA]</scope>
</reference>
<sequence>MMNSWQNRWRDSTKGRWTKYFFGDVNAKRLRGIFHLNQLFAGHGAFKAHQARLLDKDKCFCGKAVGAILHTIKECKLWESQRKLWLHGWTDMKLKTLLKLQLVRNSVIQIVEKILTKGLDT</sequence>
<proteinExistence type="predicted"/>
<dbReference type="EMBL" id="BGPR01000145">
    <property type="protein sequence ID" value="GBL99112.1"/>
    <property type="molecule type" value="Genomic_DNA"/>
</dbReference>
<evidence type="ECO:0008006" key="3">
    <source>
        <dbReference type="Google" id="ProtNLM"/>
    </source>
</evidence>
<accession>A0A4Y2C3Y3</accession>
<name>A0A4Y2C3Y3_ARAVE</name>
<keyword evidence="2" id="KW-1185">Reference proteome</keyword>
<evidence type="ECO:0000313" key="2">
    <source>
        <dbReference type="Proteomes" id="UP000499080"/>
    </source>
</evidence>